<proteinExistence type="predicted"/>
<protein>
    <submittedName>
        <fullName evidence="3">Uncharacterized protein</fullName>
    </submittedName>
</protein>
<feature type="region of interest" description="Disordered" evidence="2">
    <location>
        <begin position="773"/>
        <end position="792"/>
    </location>
</feature>
<keyword evidence="1" id="KW-0175">Coiled coil</keyword>
<dbReference type="EMBL" id="CCKQ01004486">
    <property type="protein sequence ID" value="CDW75648.1"/>
    <property type="molecule type" value="Genomic_DNA"/>
</dbReference>
<evidence type="ECO:0000256" key="1">
    <source>
        <dbReference type="SAM" id="Coils"/>
    </source>
</evidence>
<feature type="region of interest" description="Disordered" evidence="2">
    <location>
        <begin position="125"/>
        <end position="148"/>
    </location>
</feature>
<sequence length="792" mass="92662">MRPQERKQVFSAKRLKLPKSNSIVNNESNEASQQSARPQLHSTYQLQDHSLKPPVMNQSKSMIQSKNDLNNSSLAENKSAFSNAQGNNNDLSQNLKQSSPRENLIYQQLENASQQNLSSIWEEKNNHKQPGQSNQDNAKASQQNIQKQISDYKKQLSDECQQTLKQQINAFKESHEKDYNLRINALKDGYMRELKTFKEQHQQQRTQLKSKEKLIQKLLRICVKHEFQLSTEDYRLYLEFDREPQLNMLDLSKIKQDQQKKQYELDKIEIDTQEYIEMKTRIKDLETQNQQCLRYSQQNAQKQTKDYQAATNNQQLWKLITHTNGFQRSDARGSHSVSSSQSPDKKIIVDMMKIGIPPRPQEEVKEEIEIIHKANVDKIVYNAVQKMKQEMKLLSLQHEKELQEKDEQIKIVQDKLEKLRVELRKAVLLLRQKNQQQQYQMLKVMQNSNIQDIQQVVDKGLENLFDAADLGTQKDIKNLTVEEQDQAIIDILNGMKQAAKERQPYNMKTLKLQFFDQQIESSLLPESMQDVSMTQRSMSQSLNGVDEALIRKYLVKKSKHPVILKMQLQEVLKKIKMQNKESAYLSESDIDIEKTLQVHRLLQKNPNGELLPEERSQFKDQIKQLRKMKLIQQLNDNRSRKEIKYRMKRSRLNYGGGLNQLDQTAVNNTTILKPIAQTFRSKTPLINSKQKKQYRNITIQQMESDDIGYVNPQHQLQSKKDKHYQITHLQLVSTALALKKIKAKKQQNMNKTQTMTMTTLQQSPELNIENTNESEYDDLSMSQSPIKPINMV</sequence>
<dbReference type="Proteomes" id="UP000039865">
    <property type="component" value="Unassembled WGS sequence"/>
</dbReference>
<keyword evidence="4" id="KW-1185">Reference proteome</keyword>
<name>A0A078A2B1_STYLE</name>
<feature type="coiled-coil region" evidence="1">
    <location>
        <begin position="384"/>
        <end position="436"/>
    </location>
</feature>
<gene>
    <name evidence="3" type="primary">Contig5194.g5565</name>
    <name evidence="3" type="ORF">STYLEM_4640</name>
</gene>
<organism evidence="3 4">
    <name type="scientific">Stylonychia lemnae</name>
    <name type="common">Ciliate</name>
    <dbReference type="NCBI Taxonomy" id="5949"/>
    <lineage>
        <taxon>Eukaryota</taxon>
        <taxon>Sar</taxon>
        <taxon>Alveolata</taxon>
        <taxon>Ciliophora</taxon>
        <taxon>Intramacronucleata</taxon>
        <taxon>Spirotrichea</taxon>
        <taxon>Stichotrichia</taxon>
        <taxon>Sporadotrichida</taxon>
        <taxon>Oxytrichidae</taxon>
        <taxon>Stylonychinae</taxon>
        <taxon>Stylonychia</taxon>
    </lineage>
</organism>
<evidence type="ECO:0000313" key="3">
    <source>
        <dbReference type="EMBL" id="CDW75648.1"/>
    </source>
</evidence>
<evidence type="ECO:0000256" key="2">
    <source>
        <dbReference type="SAM" id="MobiDB-lite"/>
    </source>
</evidence>
<reference evidence="3 4" key="1">
    <citation type="submission" date="2014-06" db="EMBL/GenBank/DDBJ databases">
        <authorList>
            <person name="Swart Estienne"/>
        </authorList>
    </citation>
    <scope>NUCLEOTIDE SEQUENCE [LARGE SCALE GENOMIC DNA]</scope>
    <source>
        <strain evidence="3 4">130c</strain>
    </source>
</reference>
<dbReference type="InParanoid" id="A0A078A2B1"/>
<feature type="region of interest" description="Disordered" evidence="2">
    <location>
        <begin position="1"/>
        <end position="39"/>
    </location>
</feature>
<accession>A0A078A2B1</accession>
<feature type="compositionally biased region" description="Polar residues" evidence="2">
    <location>
        <begin position="128"/>
        <end position="148"/>
    </location>
</feature>
<evidence type="ECO:0000313" key="4">
    <source>
        <dbReference type="Proteomes" id="UP000039865"/>
    </source>
</evidence>
<dbReference type="AlphaFoldDB" id="A0A078A2B1"/>
<feature type="compositionally biased region" description="Polar residues" evidence="2">
    <location>
        <begin position="19"/>
        <end position="39"/>
    </location>
</feature>